<proteinExistence type="predicted"/>
<dbReference type="GO" id="GO:0032875">
    <property type="term" value="P:regulation of DNA endoreduplication"/>
    <property type="evidence" value="ECO:0007669"/>
    <property type="project" value="InterPro"/>
</dbReference>
<name>B2BXN5_9ROSI</name>
<accession>B2BXN5</accession>
<evidence type="ECO:0000256" key="1">
    <source>
        <dbReference type="ARBA" id="ARBA00023013"/>
    </source>
</evidence>
<evidence type="ECO:0000256" key="3">
    <source>
        <dbReference type="SAM" id="MobiDB-lite"/>
    </source>
</evidence>
<keyword evidence="2" id="KW-0131">Cell cycle</keyword>
<evidence type="ECO:0000313" key="4">
    <source>
        <dbReference type="EMBL" id="ABW81072.1"/>
    </source>
</evidence>
<dbReference type="GO" id="GO:0004860">
    <property type="term" value="F:protein kinase inhibitor activity"/>
    <property type="evidence" value="ECO:0007669"/>
    <property type="project" value="UniProtKB-KW"/>
</dbReference>
<evidence type="ECO:0000256" key="2">
    <source>
        <dbReference type="ARBA" id="ARBA00023306"/>
    </source>
</evidence>
<sequence length="84" mass="9523">MDKESKYYGSDTVVVPEDHDGDGGGGCMTPTREDCRIPAEPLCPPPMRRKRPLSCGKRMPESPQNSFFRPPDLDIKWAWAWAWA</sequence>
<dbReference type="EMBL" id="EU162609">
    <property type="protein sequence ID" value="ABW81072.1"/>
    <property type="molecule type" value="Genomic_DNA"/>
</dbReference>
<dbReference type="InterPro" id="IPR040389">
    <property type="entry name" value="SMR"/>
</dbReference>
<reference evidence="4" key="1">
    <citation type="submission" date="2007-09" db="EMBL/GenBank/DDBJ databases">
        <title>Adaptive radiation of a tandemly repeated short chain dehydrogenase encoding gene family in Brassicales.</title>
        <authorList>
            <person name="Navarro-Quezada A.R."/>
            <person name="Schmid K.J."/>
        </authorList>
    </citation>
    <scope>NUCLEOTIDE SEQUENCE</scope>
</reference>
<feature type="region of interest" description="Disordered" evidence="3">
    <location>
        <begin position="1"/>
        <end position="67"/>
    </location>
</feature>
<keyword evidence="1" id="KW-0649">Protein kinase inhibitor</keyword>
<dbReference type="PANTHER" id="PTHR33142:SF90">
    <property type="entry name" value="CYCLIN-DEPENDENT PROTEIN KINASE INHIBITOR SMR5"/>
    <property type="match status" value="1"/>
</dbReference>
<organism evidence="4">
    <name type="scientific">Tarenaya spinosa</name>
    <dbReference type="NCBI Taxonomy" id="228870"/>
    <lineage>
        <taxon>Eukaryota</taxon>
        <taxon>Viridiplantae</taxon>
        <taxon>Streptophyta</taxon>
        <taxon>Embryophyta</taxon>
        <taxon>Tracheophyta</taxon>
        <taxon>Spermatophyta</taxon>
        <taxon>Magnoliopsida</taxon>
        <taxon>eudicotyledons</taxon>
        <taxon>Gunneridae</taxon>
        <taxon>Pentapetalae</taxon>
        <taxon>rosids</taxon>
        <taxon>malvids</taxon>
        <taxon>Brassicales</taxon>
        <taxon>Cleomaceae</taxon>
        <taxon>New World clade</taxon>
        <taxon>Tarenaya</taxon>
    </lineage>
</organism>
<dbReference type="GO" id="GO:0005634">
    <property type="term" value="C:nucleus"/>
    <property type="evidence" value="ECO:0007669"/>
    <property type="project" value="TreeGrafter"/>
</dbReference>
<protein>
    <submittedName>
        <fullName evidence="4">Uncharacterized protein</fullName>
    </submittedName>
</protein>
<dbReference type="AlphaFoldDB" id="B2BXN5"/>
<dbReference type="PANTHER" id="PTHR33142">
    <property type="entry name" value="CYCLIN-DEPENDENT PROTEIN KINASE INHIBITOR SMR13"/>
    <property type="match status" value="1"/>
</dbReference>